<protein>
    <submittedName>
        <fullName evidence="2">Carbonic anhydrase or acetyltransferase, isoleucine patch superfamily</fullName>
    </submittedName>
</protein>
<dbReference type="InterPro" id="IPR047324">
    <property type="entry name" value="LbH_gamma_CA-like"/>
</dbReference>
<dbReference type="Proteomes" id="UP000199076">
    <property type="component" value="Unassembled WGS sequence"/>
</dbReference>
<feature type="domain" description="Mannose-1-phosphate guanyltransferase C-terminal" evidence="1">
    <location>
        <begin position="51"/>
        <end position="145"/>
    </location>
</feature>
<name>A0A1G7FXU0_9EURY</name>
<dbReference type="PANTHER" id="PTHR13061">
    <property type="entry name" value="DYNACTIN SUBUNIT P25"/>
    <property type="match status" value="1"/>
</dbReference>
<dbReference type="SUPFAM" id="SSF51161">
    <property type="entry name" value="Trimeric LpxA-like enzymes"/>
    <property type="match status" value="1"/>
</dbReference>
<dbReference type="OrthoDB" id="10940at2157"/>
<dbReference type="AlphaFoldDB" id="A0A1G7FXU0"/>
<dbReference type="Gene3D" id="2.160.10.10">
    <property type="entry name" value="Hexapeptide repeat proteins"/>
    <property type="match status" value="1"/>
</dbReference>
<evidence type="ECO:0000313" key="3">
    <source>
        <dbReference type="Proteomes" id="UP000199076"/>
    </source>
</evidence>
<reference evidence="3" key="1">
    <citation type="submission" date="2016-10" db="EMBL/GenBank/DDBJ databases">
        <authorList>
            <person name="Varghese N."/>
            <person name="Submissions S."/>
        </authorList>
    </citation>
    <scope>NUCLEOTIDE SEQUENCE [LARGE SCALE GENOMIC DNA]</scope>
    <source>
        <strain evidence="3">IBRC-M 10760</strain>
    </source>
</reference>
<accession>A0A1G7FXU0</accession>
<organism evidence="2 3">
    <name type="scientific">Halorientalis regularis</name>
    <dbReference type="NCBI Taxonomy" id="660518"/>
    <lineage>
        <taxon>Archaea</taxon>
        <taxon>Methanobacteriati</taxon>
        <taxon>Methanobacteriota</taxon>
        <taxon>Stenosarchaea group</taxon>
        <taxon>Halobacteria</taxon>
        <taxon>Halobacteriales</taxon>
        <taxon>Haloarculaceae</taxon>
        <taxon>Halorientalis</taxon>
    </lineage>
</organism>
<dbReference type="InterPro" id="IPR050484">
    <property type="entry name" value="Transf_Hexapept/Carb_Anhydrase"/>
</dbReference>
<proteinExistence type="predicted"/>
<dbReference type="EMBL" id="FNBK01000001">
    <property type="protein sequence ID" value="SDE80696.1"/>
    <property type="molecule type" value="Genomic_DNA"/>
</dbReference>
<keyword evidence="3" id="KW-1185">Reference proteome</keyword>
<dbReference type="InterPro" id="IPR011004">
    <property type="entry name" value="Trimer_LpxA-like_sf"/>
</dbReference>
<evidence type="ECO:0000259" key="1">
    <source>
        <dbReference type="Pfam" id="PF25087"/>
    </source>
</evidence>
<dbReference type="Pfam" id="PF25087">
    <property type="entry name" value="GMPPB_C"/>
    <property type="match status" value="1"/>
</dbReference>
<evidence type="ECO:0000313" key="2">
    <source>
        <dbReference type="EMBL" id="SDE80696.1"/>
    </source>
</evidence>
<sequence>MIRAFDGVEPTIADSAYVDPAATVIGDVTLEADASVWPGTVLRGDHGEIVLREGANVQDNATLHEGVEIGPYATVGHNAIVHASTVEERAMVGMGAIVLDRSTIGAESLVGANSVVTEDTEVPESVLVAGQPAEVVKEVEDSIWQYAGDQYVEIAREHAETDEPIADAHIPDED</sequence>
<dbReference type="RefSeq" id="WP_092687256.1">
    <property type="nucleotide sequence ID" value="NZ_FNBK01000001.1"/>
</dbReference>
<dbReference type="PANTHER" id="PTHR13061:SF29">
    <property type="entry name" value="GAMMA CARBONIC ANHYDRASE-LIKE 1, MITOCHONDRIAL-RELATED"/>
    <property type="match status" value="1"/>
</dbReference>
<dbReference type="CDD" id="cd04645">
    <property type="entry name" value="LbH_gamma_CA_like"/>
    <property type="match status" value="1"/>
</dbReference>
<gene>
    <name evidence="2" type="ORF">SAMN05216218_101399</name>
</gene>
<dbReference type="STRING" id="660518.SAMN05216218_101399"/>
<dbReference type="InterPro" id="IPR056729">
    <property type="entry name" value="GMPPB_C"/>
</dbReference>
<keyword evidence="2" id="KW-0808">Transferase</keyword>
<dbReference type="GO" id="GO:0016740">
    <property type="term" value="F:transferase activity"/>
    <property type="evidence" value="ECO:0007669"/>
    <property type="project" value="UniProtKB-KW"/>
</dbReference>